<comment type="caution">
    <text evidence="1">The sequence shown here is derived from an EMBL/GenBank/DDBJ whole genome shotgun (WGS) entry which is preliminary data.</text>
</comment>
<accession>X0YCX1</accession>
<dbReference type="EMBL" id="BART01007029">
    <property type="protein sequence ID" value="GAG53720.1"/>
    <property type="molecule type" value="Genomic_DNA"/>
</dbReference>
<gene>
    <name evidence="1" type="ORF">S01H4_16046</name>
</gene>
<protein>
    <submittedName>
        <fullName evidence="1">Uncharacterized protein</fullName>
    </submittedName>
</protein>
<evidence type="ECO:0000313" key="1">
    <source>
        <dbReference type="EMBL" id="GAG53720.1"/>
    </source>
</evidence>
<organism evidence="1">
    <name type="scientific">marine sediment metagenome</name>
    <dbReference type="NCBI Taxonomy" id="412755"/>
    <lineage>
        <taxon>unclassified sequences</taxon>
        <taxon>metagenomes</taxon>
        <taxon>ecological metagenomes</taxon>
    </lineage>
</organism>
<reference evidence="1" key="1">
    <citation type="journal article" date="2014" name="Front. Microbiol.">
        <title>High frequency of phylogenetically diverse reductive dehalogenase-homologous genes in deep subseafloor sedimentary metagenomes.</title>
        <authorList>
            <person name="Kawai M."/>
            <person name="Futagami T."/>
            <person name="Toyoda A."/>
            <person name="Takaki Y."/>
            <person name="Nishi S."/>
            <person name="Hori S."/>
            <person name="Arai W."/>
            <person name="Tsubouchi T."/>
            <person name="Morono Y."/>
            <person name="Uchiyama I."/>
            <person name="Ito T."/>
            <person name="Fujiyama A."/>
            <person name="Inagaki F."/>
            <person name="Takami H."/>
        </authorList>
    </citation>
    <scope>NUCLEOTIDE SEQUENCE</scope>
    <source>
        <strain evidence="1">Expedition CK06-06</strain>
    </source>
</reference>
<dbReference type="AlphaFoldDB" id="X0YCX1"/>
<name>X0YCX1_9ZZZZ</name>
<sequence>MSNIWEVKEGTRYVLPTEKKAFSITTTPVGSSPSDISVLVYDELDDSDVTSTVYPTNDPGADGTDVIELSLFRGDKATEGHKYRVHVTFDVDSGDTWTRVFKVTVPEL</sequence>
<proteinExistence type="predicted"/>